<feature type="non-terminal residue" evidence="7">
    <location>
        <position position="1"/>
    </location>
</feature>
<keyword evidence="6" id="KW-1278">Translocase</keyword>
<gene>
    <name evidence="7" type="ORF">CALVIDRAFT_491517</name>
</gene>
<accession>A0A167FN75</accession>
<dbReference type="EMBL" id="KV417372">
    <property type="protein sequence ID" value="KZO89676.1"/>
    <property type="molecule type" value="Genomic_DNA"/>
</dbReference>
<evidence type="ECO:0000313" key="8">
    <source>
        <dbReference type="Proteomes" id="UP000076738"/>
    </source>
</evidence>
<name>A0A167FN75_CALVF</name>
<dbReference type="GO" id="GO:0015662">
    <property type="term" value="F:P-type ion transporter activity"/>
    <property type="evidence" value="ECO:0007669"/>
    <property type="project" value="TreeGrafter"/>
</dbReference>
<dbReference type="STRING" id="1330018.A0A167FN75"/>
<evidence type="ECO:0000256" key="3">
    <source>
        <dbReference type="ARBA" id="ARBA00022741"/>
    </source>
</evidence>
<organism evidence="7 8">
    <name type="scientific">Calocera viscosa (strain TUFC12733)</name>
    <dbReference type="NCBI Taxonomy" id="1330018"/>
    <lineage>
        <taxon>Eukaryota</taxon>
        <taxon>Fungi</taxon>
        <taxon>Dikarya</taxon>
        <taxon>Basidiomycota</taxon>
        <taxon>Agaricomycotina</taxon>
        <taxon>Dacrymycetes</taxon>
        <taxon>Dacrymycetales</taxon>
        <taxon>Dacrymycetaceae</taxon>
        <taxon>Calocera</taxon>
    </lineage>
</organism>
<dbReference type="PANTHER" id="PTHR45630">
    <property type="entry name" value="CATION-TRANSPORTING ATPASE-RELATED"/>
    <property type="match status" value="1"/>
</dbReference>
<keyword evidence="3" id="KW-0547">Nucleotide-binding</keyword>
<evidence type="ECO:0000256" key="5">
    <source>
        <dbReference type="ARBA" id="ARBA00022842"/>
    </source>
</evidence>
<keyword evidence="2" id="KW-0479">Metal-binding</keyword>
<dbReference type="AlphaFoldDB" id="A0A167FN75"/>
<dbReference type="GO" id="GO:0005524">
    <property type="term" value="F:ATP binding"/>
    <property type="evidence" value="ECO:0007669"/>
    <property type="project" value="UniProtKB-KW"/>
</dbReference>
<keyword evidence="8" id="KW-1185">Reference proteome</keyword>
<keyword evidence="5" id="KW-0460">Magnesium</keyword>
<dbReference type="GO" id="GO:0019829">
    <property type="term" value="F:ATPase-coupled monoatomic cation transmembrane transporter activity"/>
    <property type="evidence" value="ECO:0007669"/>
    <property type="project" value="TreeGrafter"/>
</dbReference>
<sequence>IFCTESFRIPFAGREAVSCFDTSGAVTAESLVVEGAIGMALSVNPRKLDPIMEAGSDTTWYLSAGRALVPLDEGDLVGDPMEKSAVEAMVRKMSKGAQNHTTAA</sequence>
<dbReference type="PANTHER" id="PTHR45630:SF7">
    <property type="entry name" value="ENDOPLASMIC RETICULUM TRANSMEMBRANE HELIX TRANSLOCASE"/>
    <property type="match status" value="1"/>
</dbReference>
<evidence type="ECO:0000313" key="7">
    <source>
        <dbReference type="EMBL" id="KZO89676.1"/>
    </source>
</evidence>
<comment type="subcellular location">
    <subcellularLocation>
        <location evidence="1">Membrane</location>
        <topology evidence="1">Multi-pass membrane protein</topology>
    </subcellularLocation>
</comment>
<proteinExistence type="predicted"/>
<evidence type="ECO:0000256" key="4">
    <source>
        <dbReference type="ARBA" id="ARBA00022840"/>
    </source>
</evidence>
<dbReference type="GO" id="GO:0005789">
    <property type="term" value="C:endoplasmic reticulum membrane"/>
    <property type="evidence" value="ECO:0007669"/>
    <property type="project" value="TreeGrafter"/>
</dbReference>
<evidence type="ECO:0000256" key="6">
    <source>
        <dbReference type="ARBA" id="ARBA00022967"/>
    </source>
</evidence>
<dbReference type="Proteomes" id="UP000076738">
    <property type="component" value="Unassembled WGS sequence"/>
</dbReference>
<evidence type="ECO:0000256" key="2">
    <source>
        <dbReference type="ARBA" id="ARBA00022723"/>
    </source>
</evidence>
<dbReference type="GO" id="GO:0046872">
    <property type="term" value="F:metal ion binding"/>
    <property type="evidence" value="ECO:0007669"/>
    <property type="project" value="UniProtKB-KW"/>
</dbReference>
<dbReference type="InterPro" id="IPR006544">
    <property type="entry name" value="P-type_TPase_V"/>
</dbReference>
<evidence type="ECO:0000256" key="1">
    <source>
        <dbReference type="ARBA" id="ARBA00004141"/>
    </source>
</evidence>
<dbReference type="OrthoDB" id="2689791at2759"/>
<dbReference type="GO" id="GO:0006874">
    <property type="term" value="P:intracellular calcium ion homeostasis"/>
    <property type="evidence" value="ECO:0007669"/>
    <property type="project" value="TreeGrafter"/>
</dbReference>
<reference evidence="7 8" key="1">
    <citation type="journal article" date="2016" name="Mol. Biol. Evol.">
        <title>Comparative Genomics of Early-Diverging Mushroom-Forming Fungi Provides Insights into the Origins of Lignocellulose Decay Capabilities.</title>
        <authorList>
            <person name="Nagy L.G."/>
            <person name="Riley R."/>
            <person name="Tritt A."/>
            <person name="Adam C."/>
            <person name="Daum C."/>
            <person name="Floudas D."/>
            <person name="Sun H."/>
            <person name="Yadav J.S."/>
            <person name="Pangilinan J."/>
            <person name="Larsson K.H."/>
            <person name="Matsuura K."/>
            <person name="Barry K."/>
            <person name="Labutti K."/>
            <person name="Kuo R."/>
            <person name="Ohm R.A."/>
            <person name="Bhattacharya S.S."/>
            <person name="Shirouzu T."/>
            <person name="Yoshinaga Y."/>
            <person name="Martin F.M."/>
            <person name="Grigoriev I.V."/>
            <person name="Hibbett D.S."/>
        </authorList>
    </citation>
    <scope>NUCLEOTIDE SEQUENCE [LARGE SCALE GENOMIC DNA]</scope>
    <source>
        <strain evidence="7 8">TUFC12733</strain>
    </source>
</reference>
<keyword evidence="4" id="KW-0067">ATP-binding</keyword>
<protein>
    <submittedName>
        <fullName evidence="7">Uncharacterized protein</fullName>
    </submittedName>
</protein>